<keyword evidence="1" id="KW-0028">Amino-acid biosynthesis</keyword>
<dbReference type="GO" id="GO:0008652">
    <property type="term" value="P:amino acid biosynthetic process"/>
    <property type="evidence" value="ECO:0007669"/>
    <property type="project" value="UniProtKB-KW"/>
</dbReference>
<dbReference type="GO" id="GO:0016746">
    <property type="term" value="F:acyltransferase activity"/>
    <property type="evidence" value="ECO:0007669"/>
    <property type="project" value="UniProtKB-KW"/>
</dbReference>
<dbReference type="NCBIfam" id="NF041874">
    <property type="entry name" value="EPS_EpsC"/>
    <property type="match status" value="1"/>
</dbReference>
<dbReference type="EMBL" id="VRTY01000117">
    <property type="protein sequence ID" value="TXK27400.1"/>
    <property type="molecule type" value="Genomic_DNA"/>
</dbReference>
<dbReference type="OrthoDB" id="9801456at2"/>
<dbReference type="AlphaFoldDB" id="A0A5C8J1D5"/>
<evidence type="ECO:0000313" key="5">
    <source>
        <dbReference type="Proteomes" id="UP000321926"/>
    </source>
</evidence>
<evidence type="ECO:0000256" key="3">
    <source>
        <dbReference type="ARBA" id="ARBA00023315"/>
    </source>
</evidence>
<dbReference type="InterPro" id="IPR045304">
    <property type="entry name" value="LbH_SAT"/>
</dbReference>
<evidence type="ECO:0000256" key="1">
    <source>
        <dbReference type="ARBA" id="ARBA00022605"/>
    </source>
</evidence>
<dbReference type="InterPro" id="IPR042122">
    <property type="entry name" value="Ser_AcTrfase_N_sf"/>
</dbReference>
<protein>
    <submittedName>
        <fullName evidence="4">Serine acetyltransferase</fullName>
    </submittedName>
</protein>
<accession>A0A5C8J1D5</accession>
<dbReference type="Gene3D" id="2.160.10.10">
    <property type="entry name" value="Hexapeptide repeat proteins"/>
    <property type="match status" value="1"/>
</dbReference>
<reference evidence="4 5" key="1">
    <citation type="submission" date="2019-08" db="EMBL/GenBank/DDBJ databases">
        <authorList>
            <person name="Shi S."/>
        </authorList>
    </citation>
    <scope>NUCLEOTIDE SEQUENCE [LARGE SCALE GENOMIC DNA]</scope>
    <source>
        <strain evidence="4 5">GY10130</strain>
    </source>
</reference>
<keyword evidence="3" id="KW-0012">Acyltransferase</keyword>
<keyword evidence="2 4" id="KW-0808">Transferase</keyword>
<name>A0A5C8J1D5_9BACT</name>
<dbReference type="RefSeq" id="WP_147923760.1">
    <property type="nucleotide sequence ID" value="NZ_VRTY01000117.1"/>
</dbReference>
<dbReference type="InterPro" id="IPR053376">
    <property type="entry name" value="Serine_acetyltransferase"/>
</dbReference>
<comment type="caution">
    <text evidence="4">The sequence shown here is derived from an EMBL/GenBank/DDBJ whole genome shotgun (WGS) entry which is preliminary data.</text>
</comment>
<dbReference type="CDD" id="cd03354">
    <property type="entry name" value="LbH_SAT"/>
    <property type="match status" value="1"/>
</dbReference>
<sequence>MNTAFLDYLYHEHQKAQHQVSDTAICQLIEGVVQLLFPSLSERQFNSPEELKAYAKSLKKELHRLLSGMQPDLPAPAKVLTNALMERLPQIHQLMLQDASAILDGDPAARNLNEVIRTYPGFRAVVFYRLAHVLYRLQIPLLPRVLSEYAHAKTGIDVHPGANIGSHFCIDHGTGVVIGETAIIGNNVKIYQGVTLGAMSVDKAMAFTKRHPTIEHNVVIYAGATILGGNTVIGANSIIGGNVWLTESVPPYSRVYHNPQIKVSRSAGPAEVINYSI</sequence>
<dbReference type="InterPro" id="IPR011004">
    <property type="entry name" value="Trimer_LpxA-like_sf"/>
</dbReference>
<proteinExistence type="predicted"/>
<dbReference type="Proteomes" id="UP000321926">
    <property type="component" value="Unassembled WGS sequence"/>
</dbReference>
<evidence type="ECO:0000313" key="4">
    <source>
        <dbReference type="EMBL" id="TXK27400.1"/>
    </source>
</evidence>
<dbReference type="PANTHER" id="PTHR42811">
    <property type="entry name" value="SERINE ACETYLTRANSFERASE"/>
    <property type="match status" value="1"/>
</dbReference>
<dbReference type="SUPFAM" id="SSF51161">
    <property type="entry name" value="Trimeric LpxA-like enzymes"/>
    <property type="match status" value="1"/>
</dbReference>
<evidence type="ECO:0000256" key="2">
    <source>
        <dbReference type="ARBA" id="ARBA00022679"/>
    </source>
</evidence>
<organism evidence="4 5">
    <name type="scientific">Pontibacter qinzhouensis</name>
    <dbReference type="NCBI Taxonomy" id="2603253"/>
    <lineage>
        <taxon>Bacteria</taxon>
        <taxon>Pseudomonadati</taxon>
        <taxon>Bacteroidota</taxon>
        <taxon>Cytophagia</taxon>
        <taxon>Cytophagales</taxon>
        <taxon>Hymenobacteraceae</taxon>
        <taxon>Pontibacter</taxon>
    </lineage>
</organism>
<keyword evidence="5" id="KW-1185">Reference proteome</keyword>
<dbReference type="Gene3D" id="1.10.3130.10">
    <property type="entry name" value="serine acetyltransferase, domain 1"/>
    <property type="match status" value="1"/>
</dbReference>
<gene>
    <name evidence="4" type="ORF">FVR03_21115</name>
</gene>